<keyword evidence="1" id="KW-0812">Transmembrane</keyword>
<keyword evidence="1" id="KW-0472">Membrane</keyword>
<dbReference type="Proteomes" id="UP000196230">
    <property type="component" value="Unassembled WGS sequence"/>
</dbReference>
<protein>
    <submittedName>
        <fullName evidence="2">Uncharacterized protein</fullName>
    </submittedName>
</protein>
<gene>
    <name evidence="2" type="ORF">FM125_01510</name>
</gene>
<keyword evidence="1" id="KW-1133">Transmembrane helix</keyword>
<name>A0A1R4ICN8_9MICC</name>
<feature type="transmembrane region" description="Helical" evidence="1">
    <location>
        <begin position="102"/>
        <end position="120"/>
    </location>
</feature>
<sequence length="138" mass="14830">MSVPDYFDTSTDEGRRAAARHRPDAKAWFGLPIPLVLGVGVGLLGFVITVSATTTRSVNDVVTVCRHTDFSAWLWAAATAVLGLVGLVHGMRQNPNWTAPRWALWAMVAACAVMAVLHVLRGLGLIGDPCVDLIDIRP</sequence>
<evidence type="ECO:0000313" key="3">
    <source>
        <dbReference type="Proteomes" id="UP000196230"/>
    </source>
</evidence>
<evidence type="ECO:0000313" key="2">
    <source>
        <dbReference type="EMBL" id="SJN17578.1"/>
    </source>
</evidence>
<reference evidence="2 3" key="1">
    <citation type="submission" date="2017-02" db="EMBL/GenBank/DDBJ databases">
        <authorList>
            <person name="Peterson S.W."/>
        </authorList>
    </citation>
    <scope>NUCLEOTIDE SEQUENCE [LARGE SCALE GENOMIC DNA]</scope>
    <source>
        <strain evidence="2 3">2B3F</strain>
    </source>
</reference>
<accession>A0A1R4ICN8</accession>
<organism evidence="2 3">
    <name type="scientific">Micrococcus lylae</name>
    <dbReference type="NCBI Taxonomy" id="1273"/>
    <lineage>
        <taxon>Bacteria</taxon>
        <taxon>Bacillati</taxon>
        <taxon>Actinomycetota</taxon>
        <taxon>Actinomycetes</taxon>
        <taxon>Micrococcales</taxon>
        <taxon>Micrococcaceae</taxon>
        <taxon>Micrococcus</taxon>
    </lineage>
</organism>
<dbReference type="EMBL" id="FUKP01000011">
    <property type="protein sequence ID" value="SJN17578.1"/>
    <property type="molecule type" value="Genomic_DNA"/>
</dbReference>
<dbReference type="AlphaFoldDB" id="A0A1R4ICN8"/>
<feature type="transmembrane region" description="Helical" evidence="1">
    <location>
        <begin position="72"/>
        <end position="90"/>
    </location>
</feature>
<proteinExistence type="predicted"/>
<feature type="transmembrane region" description="Helical" evidence="1">
    <location>
        <begin position="28"/>
        <end position="52"/>
    </location>
</feature>
<evidence type="ECO:0000256" key="1">
    <source>
        <dbReference type="SAM" id="Phobius"/>
    </source>
</evidence>
<dbReference type="RefSeq" id="WP_087133424.1">
    <property type="nucleotide sequence ID" value="NZ_FUKP01000011.1"/>
</dbReference>